<dbReference type="InterPro" id="IPR003165">
    <property type="entry name" value="Piwi"/>
</dbReference>
<feature type="compositionally biased region" description="Basic and acidic residues" evidence="3">
    <location>
        <begin position="350"/>
        <end position="377"/>
    </location>
</feature>
<dbReference type="GO" id="GO:0004521">
    <property type="term" value="F:RNA endonuclease activity"/>
    <property type="evidence" value="ECO:0000318"/>
    <property type="project" value="GO_Central"/>
</dbReference>
<dbReference type="InterPro" id="IPR045246">
    <property type="entry name" value="Piwi_ago-like"/>
</dbReference>
<dbReference type="EMBL" id="KI392518">
    <property type="protein sequence ID" value="ERN14829.1"/>
    <property type="molecule type" value="Genomic_DNA"/>
</dbReference>
<evidence type="ECO:0000256" key="2">
    <source>
        <dbReference type="ARBA" id="ARBA00023158"/>
    </source>
</evidence>
<feature type="domain" description="PAZ" evidence="4">
    <location>
        <begin position="294"/>
        <end position="464"/>
    </location>
</feature>
<evidence type="ECO:0000259" key="5">
    <source>
        <dbReference type="PROSITE" id="PS50822"/>
    </source>
</evidence>
<evidence type="ECO:0000256" key="1">
    <source>
        <dbReference type="ARBA" id="ARBA00008201"/>
    </source>
</evidence>
<dbReference type="Pfam" id="PF02170">
    <property type="entry name" value="PAZ"/>
    <property type="match status" value="1"/>
</dbReference>
<feature type="region of interest" description="Disordered" evidence="3">
    <location>
        <begin position="1"/>
        <end position="63"/>
    </location>
</feature>
<dbReference type="Gene3D" id="2.170.260.10">
    <property type="entry name" value="paz domain"/>
    <property type="match status" value="1"/>
</dbReference>
<dbReference type="AlphaFoldDB" id="U5CXE5"/>
<dbReference type="SMR" id="U5CXE5"/>
<dbReference type="Gramene" id="ERN14829">
    <property type="protein sequence ID" value="ERN14829"/>
    <property type="gene ID" value="AMTR_s00032p00114260"/>
</dbReference>
<dbReference type="SMART" id="SM00950">
    <property type="entry name" value="Piwi"/>
    <property type="match status" value="1"/>
</dbReference>
<evidence type="ECO:0000313" key="7">
    <source>
        <dbReference type="Proteomes" id="UP000017836"/>
    </source>
</evidence>
<keyword evidence="2" id="KW-0943">RNA-mediated gene silencing</keyword>
<evidence type="ECO:0000256" key="3">
    <source>
        <dbReference type="SAM" id="MobiDB-lite"/>
    </source>
</evidence>
<dbReference type="Pfam" id="PF08699">
    <property type="entry name" value="ArgoL1"/>
    <property type="match status" value="1"/>
</dbReference>
<feature type="compositionally biased region" description="Basic and acidic residues" evidence="3">
    <location>
        <begin position="14"/>
        <end position="23"/>
    </location>
</feature>
<evidence type="ECO:0000259" key="4">
    <source>
        <dbReference type="PROSITE" id="PS50821"/>
    </source>
</evidence>
<dbReference type="STRING" id="13333.U5CXE5"/>
<dbReference type="Pfam" id="PF16486">
    <property type="entry name" value="ArgoN"/>
    <property type="match status" value="1"/>
</dbReference>
<feature type="compositionally biased region" description="Basic residues" evidence="3">
    <location>
        <begin position="378"/>
        <end position="389"/>
    </location>
</feature>
<dbReference type="GO" id="GO:0005737">
    <property type="term" value="C:cytoplasm"/>
    <property type="evidence" value="ECO:0000318"/>
    <property type="project" value="GO_Central"/>
</dbReference>
<feature type="region of interest" description="Disordered" evidence="3">
    <location>
        <begin position="341"/>
        <end position="416"/>
    </location>
</feature>
<dbReference type="Gene3D" id="3.40.50.2300">
    <property type="match status" value="1"/>
</dbReference>
<organism evidence="6 7">
    <name type="scientific">Amborella trichopoda</name>
    <dbReference type="NCBI Taxonomy" id="13333"/>
    <lineage>
        <taxon>Eukaryota</taxon>
        <taxon>Viridiplantae</taxon>
        <taxon>Streptophyta</taxon>
        <taxon>Embryophyta</taxon>
        <taxon>Tracheophyta</taxon>
        <taxon>Spermatophyta</taxon>
        <taxon>Magnoliopsida</taxon>
        <taxon>Amborellales</taxon>
        <taxon>Amborellaceae</taxon>
        <taxon>Amborella</taxon>
    </lineage>
</organism>
<gene>
    <name evidence="6" type="ORF">AMTR_s00032p00114260</name>
</gene>
<feature type="domain" description="Piwi" evidence="5">
    <location>
        <begin position="647"/>
        <end position="945"/>
    </location>
</feature>
<dbReference type="PANTHER" id="PTHR22891">
    <property type="entry name" value="EUKARYOTIC TRANSLATION INITIATION FACTOR 2C"/>
    <property type="match status" value="1"/>
</dbReference>
<dbReference type="InterPro" id="IPR036085">
    <property type="entry name" value="PAZ_dom_sf"/>
</dbReference>
<comment type="similarity">
    <text evidence="1">Belongs to the argonaute family. Ago subfamily.</text>
</comment>
<dbReference type="InterPro" id="IPR003100">
    <property type="entry name" value="PAZ_dom"/>
</dbReference>
<dbReference type="SMART" id="SM01163">
    <property type="entry name" value="DUF1785"/>
    <property type="match status" value="1"/>
</dbReference>
<dbReference type="InterPro" id="IPR036397">
    <property type="entry name" value="RNaseH_sf"/>
</dbReference>
<dbReference type="Proteomes" id="UP000017836">
    <property type="component" value="Unassembled WGS sequence"/>
</dbReference>
<dbReference type="GO" id="GO:0005634">
    <property type="term" value="C:nucleus"/>
    <property type="evidence" value="ECO:0000318"/>
    <property type="project" value="GO_Central"/>
</dbReference>
<accession>U5CXE5</accession>
<dbReference type="HOGENOM" id="CLU_004544_0_0_1"/>
<feature type="compositionally biased region" description="Polar residues" evidence="3">
    <location>
        <begin position="33"/>
        <end position="52"/>
    </location>
</feature>
<dbReference type="InterPro" id="IPR032474">
    <property type="entry name" value="Argonaute_N"/>
</dbReference>
<dbReference type="CDD" id="cd02846">
    <property type="entry name" value="PAZ_argonaute_like"/>
    <property type="match status" value="1"/>
</dbReference>
<name>U5CXE5_AMBTC</name>
<dbReference type="OMA" id="SINHESC"/>
<dbReference type="PROSITE" id="PS50821">
    <property type="entry name" value="PAZ"/>
    <property type="match status" value="1"/>
</dbReference>
<feature type="compositionally biased region" description="Basic and acidic residues" evidence="3">
    <location>
        <begin position="390"/>
        <end position="414"/>
    </location>
</feature>
<dbReference type="InterPro" id="IPR012337">
    <property type="entry name" value="RNaseH-like_sf"/>
</dbReference>
<dbReference type="GO" id="GO:0003723">
    <property type="term" value="F:RNA binding"/>
    <property type="evidence" value="ECO:0000318"/>
    <property type="project" value="GO_Central"/>
</dbReference>
<keyword evidence="7" id="KW-1185">Reference proteome</keyword>
<dbReference type="SUPFAM" id="SSF101690">
    <property type="entry name" value="PAZ domain"/>
    <property type="match status" value="1"/>
</dbReference>
<protein>
    <recommendedName>
        <fullName evidence="8">Piwi domain-containing protein</fullName>
    </recommendedName>
</protein>
<dbReference type="SMART" id="SM00949">
    <property type="entry name" value="PAZ"/>
    <property type="match status" value="1"/>
</dbReference>
<dbReference type="GO" id="GO:0031047">
    <property type="term" value="P:regulatory ncRNA-mediated gene silencing"/>
    <property type="evidence" value="ECO:0000318"/>
    <property type="project" value="GO_Central"/>
</dbReference>
<dbReference type="eggNOG" id="KOG1041">
    <property type="taxonomic scope" value="Eukaryota"/>
</dbReference>
<evidence type="ECO:0008006" key="8">
    <source>
        <dbReference type="Google" id="ProtNLM"/>
    </source>
</evidence>
<evidence type="ECO:0000313" key="6">
    <source>
        <dbReference type="EMBL" id="ERN14829.1"/>
    </source>
</evidence>
<reference evidence="7" key="1">
    <citation type="journal article" date="2013" name="Science">
        <title>The Amborella genome and the evolution of flowering plants.</title>
        <authorList>
            <consortium name="Amborella Genome Project"/>
        </authorList>
    </citation>
    <scope>NUCLEOTIDE SEQUENCE [LARGE SCALE GENOMIC DNA]</scope>
</reference>
<proteinExistence type="inferred from homology"/>
<dbReference type="Pfam" id="PF02171">
    <property type="entry name" value="Piwi"/>
    <property type="match status" value="1"/>
</dbReference>
<dbReference type="PROSITE" id="PS50822">
    <property type="entry name" value="PIWI"/>
    <property type="match status" value="1"/>
</dbReference>
<dbReference type="OrthoDB" id="10252740at2759"/>
<dbReference type="Gene3D" id="3.30.420.10">
    <property type="entry name" value="Ribonuclease H-like superfamily/Ribonuclease H"/>
    <property type="match status" value="1"/>
</dbReference>
<dbReference type="InterPro" id="IPR014811">
    <property type="entry name" value="ArgoL1"/>
</dbReference>
<sequence length="1001" mass="111477">MDAPLRGRATNTKRRNDKEHHETQFIQFGTFRPASNVSQQNSGDLRQETISPNIRDHDQNRRSQLSIPFNVSTYQSNSRRPPEEACPVPIHRPLQVGTAGVRSVRLLANYSPVSFNPHLEILHYDVDIRLPESPSLEIYLPKYVARQVHAELFSGQFFTKISAYDGRKNLYSIAPLPEGKYTVKNPDENLRQYIVTVKLVKSLQVNRLAEYFRGSPIGVPSDVLQALDVALDEHPNRCRFSVGRSFYRPANEPDSGIGCGIVALRGYQKSLKVTEQGLVINTDYTVTPFYDSIPVLDFLKENLGIDFRERECMTDTERTDVEKCLRGLAVQVTHRKTNQKNRIIGLTSRSAREMSFEMEEERQKEKSAKDRGAEGGDKKKKKKKKKKRNGGRESEKGEEEKRENKKTGEEERGRGEKKKRIIGVVEYFKETHGIGLKCKELPCLDCSTKGGLNYIPMELCTIVEGQRFNKDMSQWESAQRELRKRCCASPVERCRTIREMMSADDGPCRGEVVHEFGLTVEGKMTELPGRVLRPPELQLGPSGRRQRLTPRDGDCQWNLQLSHVFEGKRIDCWAIAGFGRPNAFHRMRHLLHSFGASLSSRCGELGIPMRPQPLGVLPLNVEALGNPPELERHLASVLGEVGGHLQILICVMPGRHPGYKHLKRISETKIGFLTQCCLSRHAWGANPQFLANLALKINAKVGGSTVALSRPVDRQGGTSGGVVYMGADVNHPGPGDSDAPSIAAVVASVNWPAANRYAAKIRAQKSREECMQGMEGMCRELLQVSSRARGGLPARIVLFRDGVSEGQFGKVLKDELGALKRACSSMANGYAPQITVVVAQKRHRTRLFTAEDVPKNVPAGTVVDTVIVHPREFDFFLCSHSGGLGTSRATHYQVLYDEHGYSSDGIQSMVNSLCYTFARCTKPVSLVPPVYYADLAAYRGRLYWEAYAESQSPASTVSSSSSATTSSLLSMGSFTSSSTSSSDYSGLPLPRSNLETLMYYC</sequence>
<dbReference type="CDD" id="cd04657">
    <property type="entry name" value="Piwi_ago-like"/>
    <property type="match status" value="1"/>
</dbReference>
<dbReference type="SUPFAM" id="SSF53098">
    <property type="entry name" value="Ribonuclease H-like"/>
    <property type="match status" value="1"/>
</dbReference>